<proteinExistence type="predicted"/>
<evidence type="ECO:0000313" key="3">
    <source>
        <dbReference type="EMBL" id="WGW04385.1"/>
    </source>
</evidence>
<evidence type="ECO:0000259" key="2">
    <source>
        <dbReference type="Pfam" id="PF00534"/>
    </source>
</evidence>
<reference evidence="3 4" key="1">
    <citation type="submission" date="2023-05" db="EMBL/GenBank/DDBJ databases">
        <title>YMD87, complete Genome.</title>
        <authorList>
            <person name="Zhang J."/>
            <person name="Xu X."/>
        </authorList>
    </citation>
    <scope>NUCLEOTIDE SEQUENCE [LARGE SCALE GENOMIC DNA]</scope>
    <source>
        <strain evidence="3 4">YMD87</strain>
    </source>
</reference>
<organism evidence="3 4">
    <name type="scientific">Tropicibacter oceani</name>
    <dbReference type="NCBI Taxonomy" id="3058420"/>
    <lineage>
        <taxon>Bacteria</taxon>
        <taxon>Pseudomonadati</taxon>
        <taxon>Pseudomonadota</taxon>
        <taxon>Alphaproteobacteria</taxon>
        <taxon>Rhodobacterales</taxon>
        <taxon>Roseobacteraceae</taxon>
        <taxon>Tropicibacter</taxon>
    </lineage>
</organism>
<dbReference type="Gene3D" id="3.40.50.2000">
    <property type="entry name" value="Glycogen Phosphorylase B"/>
    <property type="match status" value="1"/>
</dbReference>
<protein>
    <submittedName>
        <fullName evidence="3">Glycosyltransferase family 1 protein</fullName>
    </submittedName>
</protein>
<dbReference type="EMBL" id="CP124616">
    <property type="protein sequence ID" value="WGW04385.1"/>
    <property type="molecule type" value="Genomic_DNA"/>
</dbReference>
<dbReference type="RefSeq" id="WP_282301018.1">
    <property type="nucleotide sequence ID" value="NZ_CP124616.1"/>
</dbReference>
<dbReference type="PANTHER" id="PTHR46401">
    <property type="entry name" value="GLYCOSYLTRANSFERASE WBBK-RELATED"/>
    <property type="match status" value="1"/>
</dbReference>
<evidence type="ECO:0000313" key="4">
    <source>
        <dbReference type="Proteomes" id="UP001241605"/>
    </source>
</evidence>
<dbReference type="InterPro" id="IPR001296">
    <property type="entry name" value="Glyco_trans_1"/>
</dbReference>
<dbReference type="PANTHER" id="PTHR46401:SF2">
    <property type="entry name" value="GLYCOSYLTRANSFERASE WBBK-RELATED"/>
    <property type="match status" value="1"/>
</dbReference>
<keyword evidence="1" id="KW-0808">Transferase</keyword>
<name>A0ABY8QIC4_9RHOB</name>
<sequence>MDITTNSAPSARLLDLTRLTRRAGRPFTGVDRVEKAYLDQLLTLDTPLFGLVKSAFGYVLLDRAGCAVFHKTLETGDFGPADRLSSVKRGLDPMRARAESDLRRICLDRCLPIRLSRMLRRHLPPGVHYLNVGHSNLTERVLSALRLIRDSRTAVLIHDTIPLDHPEYQRPETARSFKVFLQTATRHADLILCNSAQTQSDVLRHAAPLMPKTVVAHLGVPMPRPGTPPSGAWDGHPYFVCLGTIEPRKNHALLLDLWQDIPDAHLLICGNRGWENDAVLARLDAKPPRVHELPGLDDGQVFGLLQGSRGLLFPSLAEGYGLPPIEAAALGVPALCNDLPIYREVLGNIPVYAPASDRYLWAQEIRGLAGSDQTGHGAEKCDGQGWSPPSWDAHFKTVLTMI</sequence>
<dbReference type="SUPFAM" id="SSF53756">
    <property type="entry name" value="UDP-Glycosyltransferase/glycogen phosphorylase"/>
    <property type="match status" value="1"/>
</dbReference>
<dbReference type="CDD" id="cd03809">
    <property type="entry name" value="GT4_MtfB-like"/>
    <property type="match status" value="1"/>
</dbReference>
<gene>
    <name evidence="3" type="ORF">QF118_02250</name>
</gene>
<feature type="domain" description="Glycosyl transferase family 1" evidence="2">
    <location>
        <begin position="234"/>
        <end position="348"/>
    </location>
</feature>
<dbReference type="Proteomes" id="UP001241605">
    <property type="component" value="Chromosome"/>
</dbReference>
<accession>A0ABY8QIC4</accession>
<dbReference type="Pfam" id="PF00534">
    <property type="entry name" value="Glycos_transf_1"/>
    <property type="match status" value="1"/>
</dbReference>
<keyword evidence="4" id="KW-1185">Reference proteome</keyword>
<evidence type="ECO:0000256" key="1">
    <source>
        <dbReference type="ARBA" id="ARBA00022679"/>
    </source>
</evidence>